<name>A0A4Y2G804_ARAVE</name>
<dbReference type="Proteomes" id="UP000499080">
    <property type="component" value="Unassembled WGS sequence"/>
</dbReference>
<protein>
    <submittedName>
        <fullName evidence="1">Uncharacterized protein</fullName>
    </submittedName>
</protein>
<keyword evidence="2" id="KW-1185">Reference proteome</keyword>
<dbReference type="AlphaFoldDB" id="A0A4Y2G804"/>
<evidence type="ECO:0000313" key="2">
    <source>
        <dbReference type="Proteomes" id="UP000499080"/>
    </source>
</evidence>
<accession>A0A4Y2G804</accession>
<comment type="caution">
    <text evidence="1">The sequence shown here is derived from an EMBL/GenBank/DDBJ whole genome shotgun (WGS) entry which is preliminary data.</text>
</comment>
<dbReference type="EMBL" id="BGPR01001202">
    <property type="protein sequence ID" value="GBM48054.1"/>
    <property type="molecule type" value="Genomic_DNA"/>
</dbReference>
<reference evidence="1 2" key="1">
    <citation type="journal article" date="2019" name="Sci. Rep.">
        <title>Orb-weaving spider Araneus ventricosus genome elucidates the spidroin gene catalogue.</title>
        <authorList>
            <person name="Kono N."/>
            <person name="Nakamura H."/>
            <person name="Ohtoshi R."/>
            <person name="Moran D.A.P."/>
            <person name="Shinohara A."/>
            <person name="Yoshida Y."/>
            <person name="Fujiwara M."/>
            <person name="Mori M."/>
            <person name="Tomita M."/>
            <person name="Arakawa K."/>
        </authorList>
    </citation>
    <scope>NUCLEOTIDE SEQUENCE [LARGE SCALE GENOMIC DNA]</scope>
</reference>
<proteinExistence type="predicted"/>
<evidence type="ECO:0000313" key="1">
    <source>
        <dbReference type="EMBL" id="GBM48054.1"/>
    </source>
</evidence>
<gene>
    <name evidence="1" type="ORF">AVEN_34380_1</name>
</gene>
<organism evidence="1 2">
    <name type="scientific">Araneus ventricosus</name>
    <name type="common">Orbweaver spider</name>
    <name type="synonym">Epeira ventricosa</name>
    <dbReference type="NCBI Taxonomy" id="182803"/>
    <lineage>
        <taxon>Eukaryota</taxon>
        <taxon>Metazoa</taxon>
        <taxon>Ecdysozoa</taxon>
        <taxon>Arthropoda</taxon>
        <taxon>Chelicerata</taxon>
        <taxon>Arachnida</taxon>
        <taxon>Araneae</taxon>
        <taxon>Araneomorphae</taxon>
        <taxon>Entelegynae</taxon>
        <taxon>Araneoidea</taxon>
        <taxon>Araneidae</taxon>
        <taxon>Araneus</taxon>
    </lineage>
</organism>
<sequence>MQAHSFRMQRIKKINTEENPQISEIENLDDSYENNVVTEEQNVEKNAIVSYLQKAPVEDFEKRKSYVVNQLQFKAQNWDPAYPLPDVEEKIKALNACFDLSVALTSASYLQRAVNMKSLNHQHTSILLNNGNL</sequence>